<feature type="domain" description="EF-hand" evidence="7">
    <location>
        <begin position="390"/>
        <end position="425"/>
    </location>
</feature>
<evidence type="ECO:0000256" key="5">
    <source>
        <dbReference type="ARBA" id="ARBA00022990"/>
    </source>
</evidence>
<name>A0ABN9UDB4_9DINO</name>
<keyword evidence="2" id="KW-0479">Metal-binding</keyword>
<dbReference type="SMART" id="SM00054">
    <property type="entry name" value="EFh"/>
    <property type="match status" value="2"/>
</dbReference>
<reference evidence="8" key="1">
    <citation type="submission" date="2023-10" db="EMBL/GenBank/DDBJ databases">
        <authorList>
            <person name="Chen Y."/>
            <person name="Shah S."/>
            <person name="Dougan E. K."/>
            <person name="Thang M."/>
            <person name="Chan C."/>
        </authorList>
    </citation>
    <scope>NUCLEOTIDE SEQUENCE [LARGE SCALE GENOMIC DNA]</scope>
</reference>
<evidence type="ECO:0000256" key="4">
    <source>
        <dbReference type="ARBA" id="ARBA00022837"/>
    </source>
</evidence>
<dbReference type="InterPro" id="IPR002048">
    <property type="entry name" value="EF_hand_dom"/>
</dbReference>
<proteinExistence type="predicted"/>
<accession>A0ABN9UDB4</accession>
<dbReference type="SUPFAM" id="SSF47473">
    <property type="entry name" value="EF-hand"/>
    <property type="match status" value="1"/>
</dbReference>
<evidence type="ECO:0000259" key="7">
    <source>
        <dbReference type="PROSITE" id="PS50222"/>
    </source>
</evidence>
<dbReference type="CDD" id="cd00051">
    <property type="entry name" value="EFh"/>
    <property type="match status" value="1"/>
</dbReference>
<gene>
    <name evidence="8" type="ORF">PCOR1329_LOCUS47574</name>
</gene>
<evidence type="ECO:0000256" key="2">
    <source>
        <dbReference type="ARBA" id="ARBA00022723"/>
    </source>
</evidence>
<dbReference type="PANTHER" id="PTHR23048:SF0">
    <property type="entry name" value="CALMODULIN LIKE 3"/>
    <property type="match status" value="1"/>
</dbReference>
<feature type="region of interest" description="Disordered" evidence="6">
    <location>
        <begin position="1"/>
        <end position="22"/>
    </location>
</feature>
<dbReference type="PANTHER" id="PTHR23048">
    <property type="entry name" value="MYOSIN LIGHT CHAIN 1, 3"/>
    <property type="match status" value="1"/>
</dbReference>
<evidence type="ECO:0000256" key="1">
    <source>
        <dbReference type="ARBA" id="ARBA00020786"/>
    </source>
</evidence>
<evidence type="ECO:0000313" key="8">
    <source>
        <dbReference type="EMBL" id="CAK0857462.1"/>
    </source>
</evidence>
<dbReference type="Pfam" id="PF13499">
    <property type="entry name" value="EF-hand_7"/>
    <property type="match status" value="1"/>
</dbReference>
<organism evidence="8 9">
    <name type="scientific">Prorocentrum cordatum</name>
    <dbReference type="NCBI Taxonomy" id="2364126"/>
    <lineage>
        <taxon>Eukaryota</taxon>
        <taxon>Sar</taxon>
        <taxon>Alveolata</taxon>
        <taxon>Dinophyceae</taxon>
        <taxon>Prorocentrales</taxon>
        <taxon>Prorocentraceae</taxon>
        <taxon>Prorocentrum</taxon>
    </lineage>
</organism>
<keyword evidence="9" id="KW-1185">Reference proteome</keyword>
<dbReference type="Gene3D" id="1.10.238.10">
    <property type="entry name" value="EF-hand"/>
    <property type="match status" value="2"/>
</dbReference>
<evidence type="ECO:0000256" key="3">
    <source>
        <dbReference type="ARBA" id="ARBA00022737"/>
    </source>
</evidence>
<sequence>GRGPAECAPSPPASVSGDTQVPEDEVQVPLAATLLEVYSGYADDEAEVHDRFLRLAFNRFAIDGASELARESLHDALLHMGFLTSTREHALDLSAQFSGFQNFDYVDFCEYANKFAALERAAVRQRADACLAAHGGTATVAGVQQFLHAAGVLLPYGRVEKARRAAKLDHVRPEDMKRSDLLLTLAACKMEEGFAREDVAALHEIFGELEQGQPASASGWGPLAKASDLVEGLLKFTGLYCVDFLERFADILPSDSPDQKGICFHEFLVWARRLRDAMMQDLWKCFKGFETSGSGVVRLDIAINIVEECGISLLTDAVDELLSGLGMQKDNTLDFHALVQLLSAARKTHGFSRTEEEELSTAFEKIDYDGTGELNHLQVLDLLRYLGHTISFEEANSLIRRVDFNGNGSMDRDEFLRLMRLMREQDIRCARKSFNALSSSTGQLPKGSIKDALSDARKSFNALSSSTGRFTMGAATDSLASAGKSLRELSSSMRRRPMGSVKDVRFSQKSVIVELPSSTGMVPTRSAKNARANARKSGRLPTGSVQDALAKLQLFPGSAMISELLQDAPEEMCFSAFMRLHDQCRFRMNLDFRRRGGFSEDAVQEIEELWKGGGSPKQFATVGELLWMFSSSLMVPVNTVEGRQKLLLRVQNAREAAIEAGVPEEEASRGGTADIGFYTFVHLVRGIVRDTEQEVHLRETEAASFAQFSIDEAAEFRRAFCDFAAADPSTRNQLAARMGPCVDSLLERLTLVPAIPKRAMPLLLKSIGVKAPGSKLQELTRFLTENQSQGEADKNTLQFATFLRLLRWMLDTNFAGIGGPISSPRR</sequence>
<dbReference type="InterPro" id="IPR050230">
    <property type="entry name" value="CALM/Myosin/TropC-like"/>
</dbReference>
<feature type="region of interest" description="Disordered" evidence="6">
    <location>
        <begin position="520"/>
        <end position="541"/>
    </location>
</feature>
<keyword evidence="4" id="KW-0106">Calcium</keyword>
<feature type="domain" description="EF-hand" evidence="7">
    <location>
        <begin position="354"/>
        <end position="389"/>
    </location>
</feature>
<dbReference type="Proteomes" id="UP001189429">
    <property type="component" value="Unassembled WGS sequence"/>
</dbReference>
<comment type="caution">
    <text evidence="8">The sequence shown here is derived from an EMBL/GenBank/DDBJ whole genome shotgun (WGS) entry which is preliminary data.</text>
</comment>
<dbReference type="PROSITE" id="PS50222">
    <property type="entry name" value="EF_HAND_2"/>
    <property type="match status" value="2"/>
</dbReference>
<feature type="non-terminal residue" evidence="8">
    <location>
        <position position="1"/>
    </location>
</feature>
<keyword evidence="5" id="KW-0007">Acetylation</keyword>
<protein>
    <recommendedName>
        <fullName evidence="1">Calmodulin</fullName>
    </recommendedName>
</protein>
<dbReference type="InterPro" id="IPR011992">
    <property type="entry name" value="EF-hand-dom_pair"/>
</dbReference>
<keyword evidence="3" id="KW-0677">Repeat</keyword>
<dbReference type="PROSITE" id="PS00018">
    <property type="entry name" value="EF_HAND_1"/>
    <property type="match status" value="1"/>
</dbReference>
<dbReference type="InterPro" id="IPR018247">
    <property type="entry name" value="EF_Hand_1_Ca_BS"/>
</dbReference>
<dbReference type="EMBL" id="CAUYUJ010015730">
    <property type="protein sequence ID" value="CAK0857462.1"/>
    <property type="molecule type" value="Genomic_DNA"/>
</dbReference>
<evidence type="ECO:0000313" key="9">
    <source>
        <dbReference type="Proteomes" id="UP001189429"/>
    </source>
</evidence>
<evidence type="ECO:0000256" key="6">
    <source>
        <dbReference type="SAM" id="MobiDB-lite"/>
    </source>
</evidence>